<name>A0A8S4R5Q2_9NEOP</name>
<feature type="compositionally biased region" description="Polar residues" evidence="1">
    <location>
        <begin position="52"/>
        <end position="72"/>
    </location>
</feature>
<sequence length="84" mass="8935">MMQSKMVTANPIPQISFYVTSYRKNKSLAARVLTWGPAAGVSSAGWSDPAGSRTSALRTTEGSGRLSTNTSPGKEEEKAARLCQ</sequence>
<reference evidence="2" key="1">
    <citation type="submission" date="2022-03" db="EMBL/GenBank/DDBJ databases">
        <authorList>
            <person name="Lindestad O."/>
        </authorList>
    </citation>
    <scope>NUCLEOTIDE SEQUENCE</scope>
</reference>
<dbReference type="AlphaFoldDB" id="A0A8S4R5Q2"/>
<evidence type="ECO:0000256" key="1">
    <source>
        <dbReference type="SAM" id="MobiDB-lite"/>
    </source>
</evidence>
<protein>
    <submittedName>
        <fullName evidence="2">Jg20809 protein</fullName>
    </submittedName>
</protein>
<dbReference type="Proteomes" id="UP000838756">
    <property type="component" value="Unassembled WGS sequence"/>
</dbReference>
<proteinExistence type="predicted"/>
<evidence type="ECO:0000313" key="3">
    <source>
        <dbReference type="Proteomes" id="UP000838756"/>
    </source>
</evidence>
<comment type="caution">
    <text evidence="2">The sequence shown here is derived from an EMBL/GenBank/DDBJ whole genome shotgun (WGS) entry which is preliminary data.</text>
</comment>
<keyword evidence="3" id="KW-1185">Reference proteome</keyword>
<feature type="region of interest" description="Disordered" evidence="1">
    <location>
        <begin position="40"/>
        <end position="84"/>
    </location>
</feature>
<organism evidence="2 3">
    <name type="scientific">Pararge aegeria aegeria</name>
    <dbReference type="NCBI Taxonomy" id="348720"/>
    <lineage>
        <taxon>Eukaryota</taxon>
        <taxon>Metazoa</taxon>
        <taxon>Ecdysozoa</taxon>
        <taxon>Arthropoda</taxon>
        <taxon>Hexapoda</taxon>
        <taxon>Insecta</taxon>
        <taxon>Pterygota</taxon>
        <taxon>Neoptera</taxon>
        <taxon>Endopterygota</taxon>
        <taxon>Lepidoptera</taxon>
        <taxon>Glossata</taxon>
        <taxon>Ditrysia</taxon>
        <taxon>Papilionoidea</taxon>
        <taxon>Nymphalidae</taxon>
        <taxon>Satyrinae</taxon>
        <taxon>Satyrini</taxon>
        <taxon>Parargina</taxon>
        <taxon>Pararge</taxon>
    </lineage>
</organism>
<dbReference type="EMBL" id="CAKXAJ010024867">
    <property type="protein sequence ID" value="CAH2232134.1"/>
    <property type="molecule type" value="Genomic_DNA"/>
</dbReference>
<evidence type="ECO:0000313" key="2">
    <source>
        <dbReference type="EMBL" id="CAH2232134.1"/>
    </source>
</evidence>
<gene>
    <name evidence="2" type="primary">jg20809</name>
    <name evidence="2" type="ORF">PAEG_LOCUS10449</name>
</gene>
<accession>A0A8S4R5Q2</accession>
<feature type="compositionally biased region" description="Basic and acidic residues" evidence="1">
    <location>
        <begin position="73"/>
        <end position="84"/>
    </location>
</feature>